<evidence type="ECO:0000256" key="1">
    <source>
        <dbReference type="ARBA" id="ARBA00022670"/>
    </source>
</evidence>
<keyword evidence="1" id="KW-0378">Hydrolase</keyword>
<dbReference type="Proteomes" id="UP000694865">
    <property type="component" value="Unplaced"/>
</dbReference>
<dbReference type="GeneID" id="100372721"/>
<organism evidence="3 4">
    <name type="scientific">Saccoglossus kowalevskii</name>
    <name type="common">Acorn worm</name>
    <dbReference type="NCBI Taxonomy" id="10224"/>
    <lineage>
        <taxon>Eukaryota</taxon>
        <taxon>Metazoa</taxon>
        <taxon>Hemichordata</taxon>
        <taxon>Enteropneusta</taxon>
        <taxon>Harrimaniidae</taxon>
        <taxon>Saccoglossus</taxon>
    </lineage>
</organism>
<gene>
    <name evidence="4" type="primary">LOC100372721</name>
</gene>
<dbReference type="InterPro" id="IPR006615">
    <property type="entry name" value="Pept_C19_DUSP"/>
</dbReference>
<evidence type="ECO:0000313" key="3">
    <source>
        <dbReference type="Proteomes" id="UP000694865"/>
    </source>
</evidence>
<dbReference type="Gene3D" id="3.30.2230.10">
    <property type="entry name" value="DUSP-like"/>
    <property type="match status" value="1"/>
</dbReference>
<feature type="domain" description="DUSP" evidence="2">
    <location>
        <begin position="9"/>
        <end position="118"/>
    </location>
</feature>
<sequence>MHTVIDHIWGLSARDSNISTVNRTPLKKGDTWYLVDSRWFNKWKKYVGYDSWVMRGMGEQESYPGPIDNSGLIKESGLLKEHLIDELDYICIPTQAWRKLVAWYGIVEDQHTVARDVIEDGMFVKHCRIEVYRMELHLSMHMMKGHVVKDFSKADTVGMVQDKMRRIFNIGKDKETRVWNKYMNNAYELLSKKDDTIKQANLYHGQQLIIEERNKDGTWPRANKNQ</sequence>
<dbReference type="Pfam" id="PF06337">
    <property type="entry name" value="DUSP"/>
    <property type="match status" value="1"/>
</dbReference>
<proteinExistence type="predicted"/>
<accession>A0ABM0M899</accession>
<keyword evidence="1" id="KW-0645">Protease</keyword>
<reference evidence="4" key="1">
    <citation type="submission" date="2025-08" db="UniProtKB">
        <authorList>
            <consortium name="RefSeq"/>
        </authorList>
    </citation>
    <scope>IDENTIFICATION</scope>
    <source>
        <tissue evidence="4">Testes</tissue>
    </source>
</reference>
<dbReference type="Pfam" id="PF14836">
    <property type="entry name" value="Ubiquitin_3"/>
    <property type="match status" value="1"/>
</dbReference>
<name>A0ABM0M899_SACKO</name>
<evidence type="ECO:0000313" key="4">
    <source>
        <dbReference type="RefSeq" id="XP_006816240.1"/>
    </source>
</evidence>
<protein>
    <submittedName>
        <fullName evidence="4">Ubiquitin carboxyl-terminal hydrolase 15-like</fullName>
    </submittedName>
</protein>
<dbReference type="SMART" id="SM00695">
    <property type="entry name" value="DUSP"/>
    <property type="match status" value="1"/>
</dbReference>
<evidence type="ECO:0000259" key="2">
    <source>
        <dbReference type="PROSITE" id="PS51283"/>
    </source>
</evidence>
<dbReference type="RefSeq" id="XP_006816240.1">
    <property type="nucleotide sequence ID" value="XM_006816177.1"/>
</dbReference>
<dbReference type="SUPFAM" id="SSF143791">
    <property type="entry name" value="DUSP-like"/>
    <property type="match status" value="1"/>
</dbReference>
<keyword evidence="3" id="KW-1185">Reference proteome</keyword>
<dbReference type="InterPro" id="IPR028135">
    <property type="entry name" value="Ub_USP-typ"/>
</dbReference>
<dbReference type="PROSITE" id="PS51283">
    <property type="entry name" value="DUSP"/>
    <property type="match status" value="1"/>
</dbReference>
<dbReference type="InterPro" id="IPR035927">
    <property type="entry name" value="DUSP-like_sf"/>
</dbReference>
<dbReference type="Gene3D" id="3.10.20.90">
    <property type="entry name" value="Phosphatidylinositol 3-kinase Catalytic Subunit, Chain A, domain 1"/>
    <property type="match status" value="1"/>
</dbReference>